<accession>A0AAV0XVM9</accession>
<evidence type="ECO:0000313" key="2">
    <source>
        <dbReference type="EMBL" id="CAI6371987.1"/>
    </source>
</evidence>
<sequence>MDRWRIIAVAAAVWLLLPVGMLANQLRGYAESCFNEGERVNVPTIKNILCYTCMCKNGFVECVKDQCPGEQSCYMWQDVLLDTKECCRRCKGT</sequence>
<proteinExistence type="predicted"/>
<feature type="signal peptide" evidence="1">
    <location>
        <begin position="1"/>
        <end position="23"/>
    </location>
</feature>
<comment type="caution">
    <text evidence="2">The sequence shown here is derived from an EMBL/GenBank/DDBJ whole genome shotgun (WGS) entry which is preliminary data.</text>
</comment>
<evidence type="ECO:0000313" key="3">
    <source>
        <dbReference type="Proteomes" id="UP001160148"/>
    </source>
</evidence>
<organism evidence="2 3">
    <name type="scientific">Macrosiphum euphorbiae</name>
    <name type="common">potato aphid</name>
    <dbReference type="NCBI Taxonomy" id="13131"/>
    <lineage>
        <taxon>Eukaryota</taxon>
        <taxon>Metazoa</taxon>
        <taxon>Ecdysozoa</taxon>
        <taxon>Arthropoda</taxon>
        <taxon>Hexapoda</taxon>
        <taxon>Insecta</taxon>
        <taxon>Pterygota</taxon>
        <taxon>Neoptera</taxon>
        <taxon>Paraneoptera</taxon>
        <taxon>Hemiptera</taxon>
        <taxon>Sternorrhyncha</taxon>
        <taxon>Aphidomorpha</taxon>
        <taxon>Aphidoidea</taxon>
        <taxon>Aphididae</taxon>
        <taxon>Macrosiphini</taxon>
        <taxon>Macrosiphum</taxon>
    </lineage>
</organism>
<feature type="chain" id="PRO_5043673361" description="VWFC domain-containing protein" evidence="1">
    <location>
        <begin position="24"/>
        <end position="93"/>
    </location>
</feature>
<name>A0AAV0XVM9_9HEMI</name>
<dbReference type="Gene3D" id="6.20.200.20">
    <property type="match status" value="1"/>
</dbReference>
<reference evidence="2 3" key="1">
    <citation type="submission" date="2023-01" db="EMBL/GenBank/DDBJ databases">
        <authorList>
            <person name="Whitehead M."/>
        </authorList>
    </citation>
    <scope>NUCLEOTIDE SEQUENCE [LARGE SCALE GENOMIC DNA]</scope>
</reference>
<gene>
    <name evidence="2" type="ORF">MEUPH1_LOCUS25926</name>
</gene>
<evidence type="ECO:0000256" key="1">
    <source>
        <dbReference type="SAM" id="SignalP"/>
    </source>
</evidence>
<dbReference type="SUPFAM" id="SSF57603">
    <property type="entry name" value="FnI-like domain"/>
    <property type="match status" value="1"/>
</dbReference>
<evidence type="ECO:0008006" key="4">
    <source>
        <dbReference type="Google" id="ProtNLM"/>
    </source>
</evidence>
<protein>
    <recommendedName>
        <fullName evidence="4">VWFC domain-containing protein</fullName>
    </recommendedName>
</protein>
<dbReference type="AlphaFoldDB" id="A0AAV0XVM9"/>
<keyword evidence="3" id="KW-1185">Reference proteome</keyword>
<keyword evidence="1" id="KW-0732">Signal</keyword>
<dbReference type="EMBL" id="CARXXK010001017">
    <property type="protein sequence ID" value="CAI6371987.1"/>
    <property type="molecule type" value="Genomic_DNA"/>
</dbReference>
<dbReference type="Proteomes" id="UP001160148">
    <property type="component" value="Unassembled WGS sequence"/>
</dbReference>